<sequence length="42" mass="4844">MSVYQVSTARVINHHRFQPNFGEVCINLKQVKSHILMPIGHL</sequence>
<dbReference type="HOGENOM" id="CLU_3260873_0_0_1"/>
<proteinExistence type="predicted"/>
<organism evidence="1 2">
    <name type="scientific">Aedes aegypti</name>
    <name type="common">Yellowfever mosquito</name>
    <name type="synonym">Culex aegypti</name>
    <dbReference type="NCBI Taxonomy" id="7159"/>
    <lineage>
        <taxon>Eukaryota</taxon>
        <taxon>Metazoa</taxon>
        <taxon>Ecdysozoa</taxon>
        <taxon>Arthropoda</taxon>
        <taxon>Hexapoda</taxon>
        <taxon>Insecta</taxon>
        <taxon>Pterygota</taxon>
        <taxon>Neoptera</taxon>
        <taxon>Endopterygota</taxon>
        <taxon>Diptera</taxon>
        <taxon>Nematocera</taxon>
        <taxon>Culicoidea</taxon>
        <taxon>Culicidae</taxon>
        <taxon>Culicinae</taxon>
        <taxon>Aedini</taxon>
        <taxon>Aedes</taxon>
        <taxon>Stegomyia</taxon>
    </lineage>
</organism>
<name>J9HZU6_AEDAE</name>
<reference evidence="1" key="3">
    <citation type="submission" date="2012-09" db="EMBL/GenBank/DDBJ databases">
        <authorList>
            <consortium name="VectorBase"/>
        </authorList>
    </citation>
    <scope>NUCLEOTIDE SEQUENCE</scope>
    <source>
        <strain evidence="1">Liverpool</strain>
    </source>
</reference>
<dbReference type="Proteomes" id="UP000682892">
    <property type="component" value="Unassembled WGS sequence"/>
</dbReference>
<dbReference type="PaxDb" id="7159-AAEL017100-PA"/>
<evidence type="ECO:0000313" key="2">
    <source>
        <dbReference type="Proteomes" id="UP000682892"/>
    </source>
</evidence>
<protein>
    <submittedName>
        <fullName evidence="1">AAEL017100-PA</fullName>
    </submittedName>
</protein>
<reference evidence="1" key="2">
    <citation type="journal article" date="2007" name="Science">
        <title>Genome sequence of Aedes aegypti, a major arbovirus vector.</title>
        <authorList>
            <person name="Nene V."/>
            <person name="Wortman J.R."/>
            <person name="Lawson D."/>
            <person name="Haas B."/>
            <person name="Kodira C."/>
            <person name="Tu Z.J."/>
            <person name="Loftus B."/>
            <person name="Xi Z."/>
            <person name="Megy K."/>
            <person name="Grabherr M."/>
            <person name="Ren Q."/>
            <person name="Zdobnov E.M."/>
            <person name="Lobo N.F."/>
            <person name="Campbell K.S."/>
            <person name="Brown S.E."/>
            <person name="Bonaldo M.F."/>
            <person name="Zhu J."/>
            <person name="Sinkins S.P."/>
            <person name="Hogenkamp D.G."/>
            <person name="Amedeo P."/>
            <person name="Arensburger P."/>
            <person name="Atkinson P.W."/>
            <person name="Bidwell S."/>
            <person name="Biedler J."/>
            <person name="Birney E."/>
            <person name="Bruggner R.V."/>
            <person name="Costas J."/>
            <person name="Coy M.R."/>
            <person name="Crabtree J."/>
            <person name="Crawford M."/>
            <person name="Debruyn B."/>
            <person name="Decaprio D."/>
            <person name="Eiglmeier K."/>
            <person name="Eisenstadt E."/>
            <person name="El-Dorry H."/>
            <person name="Gelbart W.M."/>
            <person name="Gomes S.L."/>
            <person name="Hammond M."/>
            <person name="Hannick L.I."/>
            <person name="Hogan J.R."/>
            <person name="Holmes M.H."/>
            <person name="Jaffe D."/>
            <person name="Johnston J.S."/>
            <person name="Kennedy R.C."/>
            <person name="Koo H."/>
            <person name="Kravitz S."/>
            <person name="Kriventseva E.V."/>
            <person name="Kulp D."/>
            <person name="Labutti K."/>
            <person name="Lee E."/>
            <person name="Li S."/>
            <person name="Lovin D.D."/>
            <person name="Mao C."/>
            <person name="Mauceli E."/>
            <person name="Menck C.F."/>
            <person name="Miller J.R."/>
            <person name="Montgomery P."/>
            <person name="Mori A."/>
            <person name="Nascimento A.L."/>
            <person name="Naveira H.F."/>
            <person name="Nusbaum C."/>
            <person name="O'leary S."/>
            <person name="Orvis J."/>
            <person name="Pertea M."/>
            <person name="Quesneville H."/>
            <person name="Reidenbach K.R."/>
            <person name="Rogers Y.H."/>
            <person name="Roth C.W."/>
            <person name="Schneider J.R."/>
            <person name="Schatz M."/>
            <person name="Shumway M."/>
            <person name="Stanke M."/>
            <person name="Stinson E.O."/>
            <person name="Tubio J.M."/>
            <person name="Vanzee J.P."/>
            <person name="Verjovski-Almeida S."/>
            <person name="Werner D."/>
            <person name="White O."/>
            <person name="Wyder S."/>
            <person name="Zeng Q."/>
            <person name="Zhao Q."/>
            <person name="Zhao Y."/>
            <person name="Hill C.A."/>
            <person name="Raikhel A.S."/>
            <person name="Soares M.B."/>
            <person name="Knudson D.L."/>
            <person name="Lee N.H."/>
            <person name="Galagan J."/>
            <person name="Salzberg S.L."/>
            <person name="Paulsen I.T."/>
            <person name="Dimopoulos G."/>
            <person name="Collins F.H."/>
            <person name="Birren B."/>
            <person name="Fraser-Liggett C.M."/>
            <person name="Severson D.W."/>
        </authorList>
    </citation>
    <scope>NUCLEOTIDE SEQUENCE [LARGE SCALE GENOMIC DNA]</scope>
    <source>
        <strain evidence="1">Liverpool</strain>
    </source>
</reference>
<evidence type="ECO:0000313" key="1">
    <source>
        <dbReference type="EMBL" id="EJY58010.1"/>
    </source>
</evidence>
<reference evidence="1" key="1">
    <citation type="submission" date="2005-10" db="EMBL/GenBank/DDBJ databases">
        <authorList>
            <person name="Loftus B.J."/>
            <person name="Nene V.M."/>
            <person name="Hannick L.I."/>
            <person name="Bidwell S."/>
            <person name="Haas B."/>
            <person name="Amedeo P."/>
            <person name="Orvis J."/>
            <person name="Wortman J.R."/>
            <person name="White O.R."/>
            <person name="Salzberg S."/>
            <person name="Shumway M."/>
            <person name="Koo H."/>
            <person name="Zhao Y."/>
            <person name="Holmes M."/>
            <person name="Miller J."/>
            <person name="Schatz M."/>
            <person name="Pop M."/>
            <person name="Pai G."/>
            <person name="Utterback T."/>
            <person name="Rogers Y.-H."/>
            <person name="Kravitz S."/>
            <person name="Fraser C.M."/>
        </authorList>
    </citation>
    <scope>NUCLEOTIDE SEQUENCE</scope>
    <source>
        <strain evidence="1">Liverpool</strain>
    </source>
</reference>
<accession>J9HZU6</accession>
<gene>
    <name evidence="1" type="ORF">AaeL_AAEL017100</name>
</gene>
<dbReference type="EMBL" id="CH477958">
    <property type="protein sequence ID" value="EJY58010.1"/>
    <property type="molecule type" value="Genomic_DNA"/>
</dbReference>
<dbReference type="AlphaFoldDB" id="J9HZU6"/>